<proteinExistence type="predicted"/>
<evidence type="ECO:0008006" key="3">
    <source>
        <dbReference type="Google" id="ProtNLM"/>
    </source>
</evidence>
<dbReference type="EMBL" id="SGPM01000008">
    <property type="protein sequence ID" value="THH33268.1"/>
    <property type="molecule type" value="Genomic_DNA"/>
</dbReference>
<dbReference type="AlphaFoldDB" id="A0A4S4N5P2"/>
<evidence type="ECO:0000313" key="2">
    <source>
        <dbReference type="Proteomes" id="UP000308730"/>
    </source>
</evidence>
<protein>
    <recommendedName>
        <fullName evidence="3">F-box domain-containing protein</fullName>
    </recommendedName>
</protein>
<name>A0A4S4N5P2_9APHY</name>
<reference evidence="1 2" key="1">
    <citation type="submission" date="2019-02" db="EMBL/GenBank/DDBJ databases">
        <title>Genome sequencing of the rare red list fungi Antrodiella citrinella (Flaviporus citrinellus).</title>
        <authorList>
            <person name="Buettner E."/>
            <person name="Kellner H."/>
        </authorList>
    </citation>
    <scope>NUCLEOTIDE SEQUENCE [LARGE SCALE GENOMIC DNA]</scope>
    <source>
        <strain evidence="1 2">DSM 108506</strain>
    </source>
</reference>
<sequence>MGHSPLPDAIHGQGDFIAVEADMLDTVQRTPRSMSDDEERDESRSALLRSLHLEIWEFNNLSCVSDDLVRVITNAQDLQTIWLDYADDLLTICDGLTNAFGSLRNLHCVTLHATREQGTLLLESMQSPVTSVTISFDEDFWSRGKNDNEAGEAATLFDGFAEYLIDLKLVHPPSLSAYDGFQYPRVDLLSVETYYWDTYDLADLTYTFPNLTRLRLDGDNTDSIDVDERRLANMESEYHWTSLHSLIADELITYSLALGCPVRFWGGVQIGAEVQLSRLWTCLNDIQPMHLSIMIFFSGFSLDALSRIFPVAETSHLRVCLYLNHCTLDMFQALDKFIESLENLSLVFLALEFDHDSFRENAKLEIPDPIDNFLLPMGAWAFVHQLAERLPQVKYIHFLCKQRQYDVLWEVSWRPRIGSPGIEEITGDARKKVLEESPFTVDNVTPTYPLTASWDSEQ</sequence>
<accession>A0A4S4N5P2</accession>
<comment type="caution">
    <text evidence="1">The sequence shown here is derived from an EMBL/GenBank/DDBJ whole genome shotgun (WGS) entry which is preliminary data.</text>
</comment>
<dbReference type="OrthoDB" id="10677304at2759"/>
<keyword evidence="2" id="KW-1185">Reference proteome</keyword>
<evidence type="ECO:0000313" key="1">
    <source>
        <dbReference type="EMBL" id="THH33268.1"/>
    </source>
</evidence>
<organism evidence="1 2">
    <name type="scientific">Antrodiella citrinella</name>
    <dbReference type="NCBI Taxonomy" id="2447956"/>
    <lineage>
        <taxon>Eukaryota</taxon>
        <taxon>Fungi</taxon>
        <taxon>Dikarya</taxon>
        <taxon>Basidiomycota</taxon>
        <taxon>Agaricomycotina</taxon>
        <taxon>Agaricomycetes</taxon>
        <taxon>Polyporales</taxon>
        <taxon>Steccherinaceae</taxon>
        <taxon>Antrodiella</taxon>
    </lineage>
</organism>
<gene>
    <name evidence="1" type="ORF">EUX98_g869</name>
</gene>
<dbReference type="Proteomes" id="UP000308730">
    <property type="component" value="Unassembled WGS sequence"/>
</dbReference>